<evidence type="ECO:0000313" key="1">
    <source>
        <dbReference type="EMBL" id="KAI4859298.1"/>
    </source>
</evidence>
<proteinExistence type="predicted"/>
<comment type="caution">
    <text evidence="1">The sequence shown here is derived from an EMBL/GenBank/DDBJ whole genome shotgun (WGS) entry which is preliminary data.</text>
</comment>
<accession>A0ACB9YIT7</accession>
<keyword evidence="2" id="KW-1185">Reference proteome</keyword>
<organism evidence="1 2">
    <name type="scientific">Hypoxylon rubiginosum</name>
    <dbReference type="NCBI Taxonomy" id="110542"/>
    <lineage>
        <taxon>Eukaryota</taxon>
        <taxon>Fungi</taxon>
        <taxon>Dikarya</taxon>
        <taxon>Ascomycota</taxon>
        <taxon>Pezizomycotina</taxon>
        <taxon>Sordariomycetes</taxon>
        <taxon>Xylariomycetidae</taxon>
        <taxon>Xylariales</taxon>
        <taxon>Hypoxylaceae</taxon>
        <taxon>Hypoxylon</taxon>
    </lineage>
</organism>
<dbReference type="EMBL" id="MU393643">
    <property type="protein sequence ID" value="KAI4859298.1"/>
    <property type="molecule type" value="Genomic_DNA"/>
</dbReference>
<protein>
    <submittedName>
        <fullName evidence="1">Uncharacterized protein</fullName>
    </submittedName>
</protein>
<gene>
    <name evidence="1" type="ORF">F4820DRAFT_467164</name>
</gene>
<evidence type="ECO:0000313" key="2">
    <source>
        <dbReference type="Proteomes" id="UP001497700"/>
    </source>
</evidence>
<sequence>MKSKSTLSILGLASLVRVSTSLQLNVTAISARDGSSIFQCWQMDTPFDISTEPGTLGTAGAVLGDVSTVSYTIIPANHDSGLHNAPCNLWAVVAGLVHFTLPDDDTAGAYISGGSSSIMFAADTAEVSQRGHNARFPGLTETIVLQIPTHDGEVPKHSVLHMGPCGVDDMVGIREVGLGATRSGPVEAKVEVDGNLLPIQFL</sequence>
<dbReference type="Proteomes" id="UP001497700">
    <property type="component" value="Unassembled WGS sequence"/>
</dbReference>
<reference evidence="1 2" key="1">
    <citation type="journal article" date="2022" name="New Phytol.">
        <title>Ecological generalism drives hyperdiversity of secondary metabolite gene clusters in xylarialean endophytes.</title>
        <authorList>
            <person name="Franco M.E.E."/>
            <person name="Wisecaver J.H."/>
            <person name="Arnold A.E."/>
            <person name="Ju Y.M."/>
            <person name="Slot J.C."/>
            <person name="Ahrendt S."/>
            <person name="Moore L.P."/>
            <person name="Eastman K.E."/>
            <person name="Scott K."/>
            <person name="Konkel Z."/>
            <person name="Mondo S.J."/>
            <person name="Kuo A."/>
            <person name="Hayes R.D."/>
            <person name="Haridas S."/>
            <person name="Andreopoulos B."/>
            <person name="Riley R."/>
            <person name="LaButti K."/>
            <person name="Pangilinan J."/>
            <person name="Lipzen A."/>
            <person name="Amirebrahimi M."/>
            <person name="Yan J."/>
            <person name="Adam C."/>
            <person name="Keymanesh K."/>
            <person name="Ng V."/>
            <person name="Louie K."/>
            <person name="Northen T."/>
            <person name="Drula E."/>
            <person name="Henrissat B."/>
            <person name="Hsieh H.M."/>
            <person name="Youens-Clark K."/>
            <person name="Lutzoni F."/>
            <person name="Miadlikowska J."/>
            <person name="Eastwood D.C."/>
            <person name="Hamelin R.C."/>
            <person name="Grigoriev I.V."/>
            <person name="U'Ren J.M."/>
        </authorList>
    </citation>
    <scope>NUCLEOTIDE SEQUENCE [LARGE SCALE GENOMIC DNA]</scope>
    <source>
        <strain evidence="1 2">CBS 119005</strain>
    </source>
</reference>
<name>A0ACB9YIT7_9PEZI</name>